<evidence type="ECO:0000259" key="3">
    <source>
        <dbReference type="Pfam" id="PF00561"/>
    </source>
</evidence>
<evidence type="ECO:0000256" key="2">
    <source>
        <dbReference type="SAM" id="SignalP"/>
    </source>
</evidence>
<feature type="region of interest" description="Disordered" evidence="1">
    <location>
        <begin position="21"/>
        <end position="71"/>
    </location>
</feature>
<dbReference type="Proteomes" id="UP001500575">
    <property type="component" value="Unassembled WGS sequence"/>
</dbReference>
<reference evidence="5" key="1">
    <citation type="journal article" date="2019" name="Int. J. Syst. Evol. Microbiol.">
        <title>The Global Catalogue of Microorganisms (GCM) 10K type strain sequencing project: providing services to taxonomists for standard genome sequencing and annotation.</title>
        <authorList>
            <consortium name="The Broad Institute Genomics Platform"/>
            <consortium name="The Broad Institute Genome Sequencing Center for Infectious Disease"/>
            <person name="Wu L."/>
            <person name="Ma J."/>
        </authorList>
    </citation>
    <scope>NUCLEOTIDE SEQUENCE [LARGE SCALE GENOMIC DNA]</scope>
    <source>
        <strain evidence="5">JCM 16021</strain>
    </source>
</reference>
<sequence length="310" mass="31723">MLLRPRGPALALGGLVVALAGCGGGDPAASPEPTASTDSADSSPESSPESSPDSSPESSPESSLEPSPTRAASLALECHGDGAPTVVFEAGLDTSGDAFAGLVERIPTSMRVCTYDRAGVGASPPLAVTDPAPWPGSSADALVEALAAAGEQAPYVVVGWSYGGMVAQAFATRHADVTAGLVLEDSSVPEQLEDPEWGDIAWVDGGRDVDTRKTVAQLSEIDLGDLPVIVLTQDRLPRRLATLWDAYHDRLAGSSTDAVHVRAVGGSHELHESAQDLVLQAVEEVAAAAAAGEPLKPCDDRFADVGGRCL</sequence>
<organism evidence="4 5">
    <name type="scientific">Nocardioides bigeumensis</name>
    <dbReference type="NCBI Taxonomy" id="433657"/>
    <lineage>
        <taxon>Bacteria</taxon>
        <taxon>Bacillati</taxon>
        <taxon>Actinomycetota</taxon>
        <taxon>Actinomycetes</taxon>
        <taxon>Propionibacteriales</taxon>
        <taxon>Nocardioidaceae</taxon>
        <taxon>Nocardioides</taxon>
    </lineage>
</organism>
<protein>
    <recommendedName>
        <fullName evidence="3">AB hydrolase-1 domain-containing protein</fullName>
    </recommendedName>
</protein>
<dbReference type="InterPro" id="IPR050266">
    <property type="entry name" value="AB_hydrolase_sf"/>
</dbReference>
<evidence type="ECO:0000256" key="1">
    <source>
        <dbReference type="SAM" id="MobiDB-lite"/>
    </source>
</evidence>
<evidence type="ECO:0000313" key="4">
    <source>
        <dbReference type="EMBL" id="GAA2119918.1"/>
    </source>
</evidence>
<dbReference type="PANTHER" id="PTHR43798">
    <property type="entry name" value="MONOACYLGLYCEROL LIPASE"/>
    <property type="match status" value="1"/>
</dbReference>
<dbReference type="EMBL" id="BAAAQQ010000004">
    <property type="protein sequence ID" value="GAA2119918.1"/>
    <property type="molecule type" value="Genomic_DNA"/>
</dbReference>
<dbReference type="Pfam" id="PF00561">
    <property type="entry name" value="Abhydrolase_1"/>
    <property type="match status" value="1"/>
</dbReference>
<gene>
    <name evidence="4" type="ORF">GCM10009843_13000</name>
</gene>
<name>A0ABP5JTB8_9ACTN</name>
<accession>A0ABP5JTB8</accession>
<feature type="chain" id="PRO_5046534812" description="AB hydrolase-1 domain-containing protein" evidence="2">
    <location>
        <begin position="21"/>
        <end position="310"/>
    </location>
</feature>
<dbReference type="RefSeq" id="WP_344302860.1">
    <property type="nucleotide sequence ID" value="NZ_BAAAQQ010000004.1"/>
</dbReference>
<keyword evidence="5" id="KW-1185">Reference proteome</keyword>
<feature type="domain" description="AB hydrolase-1" evidence="3">
    <location>
        <begin position="84"/>
        <end position="203"/>
    </location>
</feature>
<dbReference type="SUPFAM" id="SSF53474">
    <property type="entry name" value="alpha/beta-Hydrolases"/>
    <property type="match status" value="1"/>
</dbReference>
<feature type="compositionally biased region" description="Low complexity" evidence="1">
    <location>
        <begin position="32"/>
        <end position="69"/>
    </location>
</feature>
<dbReference type="Gene3D" id="3.40.50.1820">
    <property type="entry name" value="alpha/beta hydrolase"/>
    <property type="match status" value="1"/>
</dbReference>
<dbReference type="InterPro" id="IPR000073">
    <property type="entry name" value="AB_hydrolase_1"/>
</dbReference>
<dbReference type="PROSITE" id="PS51257">
    <property type="entry name" value="PROKAR_LIPOPROTEIN"/>
    <property type="match status" value="1"/>
</dbReference>
<dbReference type="InterPro" id="IPR029058">
    <property type="entry name" value="AB_hydrolase_fold"/>
</dbReference>
<dbReference type="PANTHER" id="PTHR43798:SF33">
    <property type="entry name" value="HYDROLASE, PUTATIVE (AFU_ORTHOLOGUE AFUA_2G14860)-RELATED"/>
    <property type="match status" value="1"/>
</dbReference>
<proteinExistence type="predicted"/>
<evidence type="ECO:0000313" key="5">
    <source>
        <dbReference type="Proteomes" id="UP001500575"/>
    </source>
</evidence>
<keyword evidence="2" id="KW-0732">Signal</keyword>
<feature type="signal peptide" evidence="2">
    <location>
        <begin position="1"/>
        <end position="20"/>
    </location>
</feature>
<comment type="caution">
    <text evidence="4">The sequence shown here is derived from an EMBL/GenBank/DDBJ whole genome shotgun (WGS) entry which is preliminary data.</text>
</comment>